<dbReference type="NCBIfam" id="NF038074">
    <property type="entry name" value="fam_STM4014"/>
    <property type="match status" value="1"/>
</dbReference>
<evidence type="ECO:0000313" key="1">
    <source>
        <dbReference type="EMBL" id="MFC3831728.1"/>
    </source>
</evidence>
<accession>A0ABV7Z3A2</accession>
<comment type="caution">
    <text evidence="1">The sequence shown here is derived from an EMBL/GenBank/DDBJ whole genome shotgun (WGS) entry which is preliminary data.</text>
</comment>
<reference evidence="2" key="1">
    <citation type="journal article" date="2019" name="Int. J. Syst. Evol. Microbiol.">
        <title>The Global Catalogue of Microorganisms (GCM) 10K type strain sequencing project: providing services to taxonomists for standard genome sequencing and annotation.</title>
        <authorList>
            <consortium name="The Broad Institute Genomics Platform"/>
            <consortium name="The Broad Institute Genome Sequencing Center for Infectious Disease"/>
            <person name="Wu L."/>
            <person name="Ma J."/>
        </authorList>
    </citation>
    <scope>NUCLEOTIDE SEQUENCE [LARGE SCALE GENOMIC DNA]</scope>
    <source>
        <strain evidence="2">CCTCC AB 2017081</strain>
    </source>
</reference>
<gene>
    <name evidence="1" type="ORF">ACFOSB_02485</name>
</gene>
<proteinExistence type="predicted"/>
<protein>
    <submittedName>
        <fullName evidence="1">STM4014 family protein</fullName>
    </submittedName>
</protein>
<dbReference type="EMBL" id="JBHRZG010000002">
    <property type="protein sequence ID" value="MFC3831728.1"/>
    <property type="molecule type" value="Genomic_DNA"/>
</dbReference>
<dbReference type="InterPro" id="IPR047778">
    <property type="entry name" value="STM4014-like"/>
</dbReference>
<dbReference type="Gene3D" id="3.30.470.20">
    <property type="entry name" value="ATP-grasp fold, B domain"/>
    <property type="match status" value="1"/>
</dbReference>
<keyword evidence="2" id="KW-1185">Reference proteome</keyword>
<sequence length="384" mass="41317">MTTTGGSWPWVSEPGSIHPDPDILLIAPPDGRRVRAFQATVAGLGWPPARVVSYLELMSGRVTLPELVRPGTVVRLDSPGEDIATERALIERGGGTPTDLAAGEIAPMREWYAGFSAVLRELEGQLRHAPPHRRMQDTGHVLTMFDKPATHARLHAAGVPVPDALPEVRSLDDVLHGARQRGWSQVFVKLAYGSSASGAVALRWSGERVSAVSTVRLEGGRLYNSRRLLAYRTWPEVRAVVDGLAPHGLHVERWLPKASWHGGPVDLRVVVIGGRAEHALVRLGRGPVTNLHLGNERGDIGALKAELGTERWADVTRTAQAALAAFPGALYGGVDVLLTPGWRRCAVLEVNAFGDYHRGVLARGHDTYAAELRALLGAGHAAST</sequence>
<dbReference type="SUPFAM" id="SSF56059">
    <property type="entry name" value="Glutathione synthetase ATP-binding domain-like"/>
    <property type="match status" value="1"/>
</dbReference>
<dbReference type="RefSeq" id="WP_322473811.1">
    <property type="nucleotide sequence ID" value="NZ_JBHRZG010000002.1"/>
</dbReference>
<organism evidence="1 2">
    <name type="scientific">Deinococcus rufus</name>
    <dbReference type="NCBI Taxonomy" id="2136097"/>
    <lineage>
        <taxon>Bacteria</taxon>
        <taxon>Thermotogati</taxon>
        <taxon>Deinococcota</taxon>
        <taxon>Deinococci</taxon>
        <taxon>Deinococcales</taxon>
        <taxon>Deinococcaceae</taxon>
        <taxon>Deinococcus</taxon>
    </lineage>
</organism>
<evidence type="ECO:0000313" key="2">
    <source>
        <dbReference type="Proteomes" id="UP001595803"/>
    </source>
</evidence>
<name>A0ABV7Z3A2_9DEIO</name>
<dbReference type="Proteomes" id="UP001595803">
    <property type="component" value="Unassembled WGS sequence"/>
</dbReference>